<dbReference type="EMBL" id="GBBK01005606">
    <property type="protein sequence ID" value="JAC18876.1"/>
    <property type="molecule type" value="mRNA"/>
</dbReference>
<protein>
    <submittedName>
        <fullName evidence="2">Putative secreted protein</fullName>
    </submittedName>
</protein>
<evidence type="ECO:0000256" key="1">
    <source>
        <dbReference type="SAM" id="SignalP"/>
    </source>
</evidence>
<dbReference type="AlphaFoldDB" id="A0A023FBI6"/>
<keyword evidence="1" id="KW-0732">Signal</keyword>
<sequence length="96" mass="10315">MHKTLVVIAVQASFGHRLALLLINLLGKCSQVDSSEILALKQSIEAVLGTQRAFLLLVEYSVHLGGKAAPLNSVGGRMYMATSAPNSTSPHFRNVR</sequence>
<evidence type="ECO:0000313" key="2">
    <source>
        <dbReference type="EMBL" id="JAC18876.1"/>
    </source>
</evidence>
<feature type="chain" id="PRO_5001519604" evidence="1">
    <location>
        <begin position="35"/>
        <end position="96"/>
    </location>
</feature>
<organism evidence="2">
    <name type="scientific">Amblyomma cajennense</name>
    <name type="common">Cayenne tick</name>
    <name type="synonym">Acarus cajennensis</name>
    <dbReference type="NCBI Taxonomy" id="34607"/>
    <lineage>
        <taxon>Eukaryota</taxon>
        <taxon>Metazoa</taxon>
        <taxon>Ecdysozoa</taxon>
        <taxon>Arthropoda</taxon>
        <taxon>Chelicerata</taxon>
        <taxon>Arachnida</taxon>
        <taxon>Acari</taxon>
        <taxon>Parasitiformes</taxon>
        <taxon>Ixodida</taxon>
        <taxon>Ixodoidea</taxon>
        <taxon>Ixodidae</taxon>
        <taxon>Amblyomminae</taxon>
        <taxon>Amblyomma</taxon>
    </lineage>
</organism>
<accession>A0A023FBI6</accession>
<reference evidence="2" key="1">
    <citation type="submission" date="2014-03" db="EMBL/GenBank/DDBJ databases">
        <title>The sialotranscriptome of Amblyomma triste, Amblyomma parvum and Amblyomma cajennense ticks, uncovered by 454-based RNA-seq.</title>
        <authorList>
            <person name="Garcia G.R."/>
            <person name="Gardinassi L.G."/>
            <person name="Ribeiro J.M."/>
            <person name="Anatriello E."/>
            <person name="Ferreira B.R."/>
            <person name="Moreira H.N."/>
            <person name="Mafra C."/>
            <person name="Olegario M.M."/>
            <person name="Szabo P.J."/>
            <person name="Miranda-Santos I.K."/>
            <person name="Maruyama S.R."/>
        </authorList>
    </citation>
    <scope>NUCLEOTIDE SEQUENCE</scope>
    <source>
        <strain evidence="2">Uberlandia</strain>
        <tissue evidence="2">Salivary glands</tissue>
    </source>
</reference>
<name>A0A023FBI6_AMBCJ</name>
<proteinExistence type="evidence at transcript level"/>
<feature type="signal peptide" evidence="1">
    <location>
        <begin position="1"/>
        <end position="34"/>
    </location>
</feature>